<dbReference type="HOGENOM" id="CLU_1473035_0_0_9"/>
<proteinExistence type="predicted"/>
<evidence type="ECO:0000313" key="2">
    <source>
        <dbReference type="Proteomes" id="UP000005926"/>
    </source>
</evidence>
<comment type="caution">
    <text evidence="1">The sequence shown here is derived from an EMBL/GenBank/DDBJ whole genome shotgun (WGS) entry which is preliminary data.</text>
</comment>
<evidence type="ECO:0000313" key="1">
    <source>
        <dbReference type="EMBL" id="EEW37959.1"/>
    </source>
</evidence>
<dbReference type="AlphaFoldDB" id="C8NE58"/>
<dbReference type="Proteomes" id="UP000005926">
    <property type="component" value="Unassembled WGS sequence"/>
</dbReference>
<keyword evidence="2" id="KW-1185">Reference proteome</keyword>
<name>C8NE58_9LACT</name>
<gene>
    <name evidence="1" type="ORF">HMPREF0444_0203</name>
</gene>
<sequence>MRMKWEKKHTLEESVEWRGLPESEMEPFKAYVNGKTPGICGTYAAAALTALMSKREGVVTQSMDELLKGMEASIEYAFPYRGTFYWDVQRGLNHEWKKYGYKTHFNLFSEKVVPRLLEDGVPVVVGTTAALGSPYKNHWVVVYQYAFDSNGKLWYKAYDNHGSITTVIPAVQTLCAIWLEKL</sequence>
<accession>C8NE58</accession>
<protein>
    <recommendedName>
        <fullName evidence="3">Peptidase C39-like domain-containing protein</fullName>
    </recommendedName>
</protein>
<organism evidence="1 2">
    <name type="scientific">Granulicatella adiacens ATCC 49175</name>
    <dbReference type="NCBI Taxonomy" id="638301"/>
    <lineage>
        <taxon>Bacteria</taxon>
        <taxon>Bacillati</taxon>
        <taxon>Bacillota</taxon>
        <taxon>Bacilli</taxon>
        <taxon>Lactobacillales</taxon>
        <taxon>Carnobacteriaceae</taxon>
        <taxon>Granulicatella</taxon>
    </lineage>
</organism>
<dbReference type="STRING" id="638301.HMPREF0444_0203"/>
<reference evidence="1 2" key="1">
    <citation type="submission" date="2009-08" db="EMBL/GenBank/DDBJ databases">
        <authorList>
            <person name="Muzny D."/>
            <person name="Qin X."/>
            <person name="Deng J."/>
            <person name="Jiang H."/>
            <person name="Liu Y."/>
            <person name="Qu J."/>
            <person name="Song X.-Z."/>
            <person name="Zhang L."/>
            <person name="Thornton R."/>
            <person name="Coyle M."/>
            <person name="Francisco L."/>
            <person name="Jackson L."/>
            <person name="Javaid M."/>
            <person name="Korchina V."/>
            <person name="Kovar C."/>
            <person name="Mata R."/>
            <person name="Mathew T."/>
            <person name="Ngo R."/>
            <person name="Nguyen L."/>
            <person name="Nguyen N."/>
            <person name="Okwuonu G."/>
            <person name="Ongeri F."/>
            <person name="Pham C."/>
            <person name="Simmons D."/>
            <person name="Wilczek-Boney K."/>
            <person name="Hale W."/>
            <person name="Jakkamsetti A."/>
            <person name="Pham P."/>
            <person name="Ruth R."/>
            <person name="San Lucas F."/>
            <person name="Warren J."/>
            <person name="Zhang J."/>
            <person name="Zhao Z."/>
            <person name="Zhou C."/>
            <person name="Zhu D."/>
            <person name="Lee S."/>
            <person name="Bess C."/>
            <person name="Blankenburg K."/>
            <person name="Forbes L."/>
            <person name="Fu Q."/>
            <person name="Gubbala S."/>
            <person name="Hirani K."/>
            <person name="Jayaseelan J.C."/>
            <person name="Lara F."/>
            <person name="Munidasa M."/>
            <person name="Palculict T."/>
            <person name="Patil S."/>
            <person name="Pu L.-L."/>
            <person name="Saada N."/>
            <person name="Tang L."/>
            <person name="Weissenberger G."/>
            <person name="Zhu Y."/>
            <person name="Hemphill L."/>
            <person name="Shang Y."/>
            <person name="Youmans B."/>
            <person name="Ayvaz T."/>
            <person name="Ross M."/>
            <person name="Santibanez J."/>
            <person name="Aqrawi P."/>
            <person name="Gross S."/>
            <person name="Joshi V."/>
            <person name="Fowler G."/>
            <person name="Nazareth L."/>
            <person name="Reid J."/>
            <person name="Worley K."/>
            <person name="Petrosino J."/>
            <person name="Highlander S."/>
            <person name="Gibbs R."/>
        </authorList>
    </citation>
    <scope>NUCLEOTIDE SEQUENCE [LARGE SCALE GENOMIC DNA]</scope>
    <source>
        <strain evidence="1 2">ATCC 49175</strain>
    </source>
</reference>
<dbReference type="EMBL" id="ACKZ01000008">
    <property type="protein sequence ID" value="EEW37959.1"/>
    <property type="molecule type" value="Genomic_DNA"/>
</dbReference>
<dbReference type="eggNOG" id="ENOG5032UKK">
    <property type="taxonomic scope" value="Bacteria"/>
</dbReference>
<evidence type="ECO:0008006" key="3">
    <source>
        <dbReference type="Google" id="ProtNLM"/>
    </source>
</evidence>